<evidence type="ECO:0000313" key="4">
    <source>
        <dbReference type="EMBL" id="KAL2837428.1"/>
    </source>
</evidence>
<evidence type="ECO:0000256" key="2">
    <source>
        <dbReference type="ARBA" id="ARBA00023002"/>
    </source>
</evidence>
<keyword evidence="2" id="KW-0560">Oxidoreductase</keyword>
<dbReference type="InterPro" id="IPR008927">
    <property type="entry name" value="6-PGluconate_DH-like_C_sf"/>
</dbReference>
<keyword evidence="5" id="KW-1185">Reference proteome</keyword>
<evidence type="ECO:0000256" key="1">
    <source>
        <dbReference type="ARBA" id="ARBA00007598"/>
    </source>
</evidence>
<reference evidence="4 5" key="1">
    <citation type="submission" date="2024-07" db="EMBL/GenBank/DDBJ databases">
        <title>Section-level genome sequencing and comparative genomics of Aspergillus sections Usti and Cavernicolus.</title>
        <authorList>
            <consortium name="Lawrence Berkeley National Laboratory"/>
            <person name="Nybo J.L."/>
            <person name="Vesth T.C."/>
            <person name="Theobald S."/>
            <person name="Frisvad J.C."/>
            <person name="Larsen T.O."/>
            <person name="Kjaerboelling I."/>
            <person name="Rothschild-Mancinelli K."/>
            <person name="Lyhne E.K."/>
            <person name="Kogle M.E."/>
            <person name="Barry K."/>
            <person name="Clum A."/>
            <person name="Na H."/>
            <person name="Ledsgaard L."/>
            <person name="Lin J."/>
            <person name="Lipzen A."/>
            <person name="Kuo A."/>
            <person name="Riley R."/>
            <person name="Mondo S."/>
            <person name="LaButti K."/>
            <person name="Haridas S."/>
            <person name="Pangalinan J."/>
            <person name="Salamov A.A."/>
            <person name="Simmons B.A."/>
            <person name="Magnuson J.K."/>
            <person name="Chen J."/>
            <person name="Drula E."/>
            <person name="Henrissat B."/>
            <person name="Wiebenga A."/>
            <person name="Lubbers R.J."/>
            <person name="Gomes A.C."/>
            <person name="Macurrencykelacurrency M.R."/>
            <person name="Stajich J."/>
            <person name="Grigoriev I.V."/>
            <person name="Mortensen U.H."/>
            <person name="De vries R.P."/>
            <person name="Baker S.E."/>
            <person name="Andersen M.R."/>
        </authorList>
    </citation>
    <scope>NUCLEOTIDE SEQUENCE [LARGE SCALE GENOMIC DNA]</scope>
    <source>
        <strain evidence="4 5">CBS 756.74</strain>
    </source>
</reference>
<dbReference type="Gene3D" id="3.40.50.720">
    <property type="entry name" value="NAD(P)-binding Rossmann-like Domain"/>
    <property type="match status" value="1"/>
</dbReference>
<name>A0ABR4JBH6_9EURO</name>
<dbReference type="InterPro" id="IPR013328">
    <property type="entry name" value="6PGD_dom2"/>
</dbReference>
<dbReference type="RefSeq" id="XP_070892530.1">
    <property type="nucleotide sequence ID" value="XM_071047345.1"/>
</dbReference>
<dbReference type="PANTHER" id="PTHR43580">
    <property type="entry name" value="OXIDOREDUCTASE GLYR1-RELATED"/>
    <property type="match status" value="1"/>
</dbReference>
<dbReference type="Gene3D" id="1.10.1040.10">
    <property type="entry name" value="N-(1-d-carboxylethyl)-l-norvaline Dehydrogenase, domain 2"/>
    <property type="match status" value="1"/>
</dbReference>
<evidence type="ECO:0000259" key="3">
    <source>
        <dbReference type="Pfam" id="PF03446"/>
    </source>
</evidence>
<comment type="caution">
    <text evidence="4">The sequence shown here is derived from an EMBL/GenBank/DDBJ whole genome shotgun (WGS) entry which is preliminary data.</text>
</comment>
<evidence type="ECO:0000313" key="5">
    <source>
        <dbReference type="Proteomes" id="UP001610444"/>
    </source>
</evidence>
<dbReference type="InterPro" id="IPR051265">
    <property type="entry name" value="HIBADH-related_NP60_sf"/>
</dbReference>
<sequence length="305" mass="32301">MPQIAWIGLGNIGKVLCENLARYGPKSTRVSAWNRTHSAAEELAAQVENIDAVSSLADAVNNSDIICVCLSDDAAVKDVFSEIESKASAAVSGKLFVDLSTIHPDTASAVAERVHKLGAEYLGSPIFGGVPLAKNRQVTLVLAGPSKAISRFRPFTTGVICGQLICLPDKPCAHAFMLKLLGNFIRFSAIATLAEADAFSEIVGLPPEALEQFVGVVLQGAAVGQLQGLRSGEYHKTGKPNVPITLWNKESSHLVDIASKCGARLDMLSTVASQGDRVNENYGPGVSLLTIFGLVREQCGLPFET</sequence>
<dbReference type="PIRSF" id="PIRSF000103">
    <property type="entry name" value="HIBADH"/>
    <property type="match status" value="1"/>
</dbReference>
<feature type="domain" description="6-phosphogluconate dehydrogenase NADP-binding" evidence="3">
    <location>
        <begin position="3"/>
        <end position="155"/>
    </location>
</feature>
<dbReference type="GeneID" id="98162509"/>
<dbReference type="SUPFAM" id="SSF48179">
    <property type="entry name" value="6-phosphogluconate dehydrogenase C-terminal domain-like"/>
    <property type="match status" value="1"/>
</dbReference>
<dbReference type="Proteomes" id="UP001610444">
    <property type="component" value="Unassembled WGS sequence"/>
</dbReference>
<dbReference type="SUPFAM" id="SSF51735">
    <property type="entry name" value="NAD(P)-binding Rossmann-fold domains"/>
    <property type="match status" value="1"/>
</dbReference>
<gene>
    <name evidence="4" type="ORF">BJX68DRAFT_273046</name>
</gene>
<dbReference type="PANTHER" id="PTHR43580:SF8">
    <property type="entry name" value="6-PHOSPHOGLUCONATE DEHYDROGENASE NADP-BINDING DOMAIN-CONTAINING PROTEIN-RELATED"/>
    <property type="match status" value="1"/>
</dbReference>
<comment type="similarity">
    <text evidence="1">Belongs to the HIBADH-related family. NP60 subfamily.</text>
</comment>
<protein>
    <recommendedName>
        <fullName evidence="3">6-phosphogluconate dehydrogenase NADP-binding domain-containing protein</fullName>
    </recommendedName>
</protein>
<dbReference type="InterPro" id="IPR006115">
    <property type="entry name" value="6PGDH_NADP-bd"/>
</dbReference>
<proteinExistence type="inferred from homology"/>
<dbReference type="InterPro" id="IPR015815">
    <property type="entry name" value="HIBADH-related"/>
</dbReference>
<dbReference type="EMBL" id="JBFXLR010000097">
    <property type="protein sequence ID" value="KAL2837428.1"/>
    <property type="molecule type" value="Genomic_DNA"/>
</dbReference>
<dbReference type="InterPro" id="IPR036291">
    <property type="entry name" value="NAD(P)-bd_dom_sf"/>
</dbReference>
<dbReference type="Pfam" id="PF03446">
    <property type="entry name" value="NAD_binding_2"/>
    <property type="match status" value="1"/>
</dbReference>
<organism evidence="4 5">
    <name type="scientific">Aspergillus pseudodeflectus</name>
    <dbReference type="NCBI Taxonomy" id="176178"/>
    <lineage>
        <taxon>Eukaryota</taxon>
        <taxon>Fungi</taxon>
        <taxon>Dikarya</taxon>
        <taxon>Ascomycota</taxon>
        <taxon>Pezizomycotina</taxon>
        <taxon>Eurotiomycetes</taxon>
        <taxon>Eurotiomycetidae</taxon>
        <taxon>Eurotiales</taxon>
        <taxon>Aspergillaceae</taxon>
        <taxon>Aspergillus</taxon>
        <taxon>Aspergillus subgen. Nidulantes</taxon>
    </lineage>
</organism>
<accession>A0ABR4JBH6</accession>